<dbReference type="Proteomes" id="UP000569018">
    <property type="component" value="Unassembled WGS sequence"/>
</dbReference>
<keyword evidence="4" id="KW-0949">S-adenosyl-L-methionine</keyword>
<dbReference type="EC" id="2.1.1.72" evidence="1"/>
<dbReference type="RefSeq" id="WP_176236012.1">
    <property type="nucleotide sequence ID" value="NZ_BLSD01000116.1"/>
</dbReference>
<proteinExistence type="predicted"/>
<dbReference type="InterPro" id="IPR029063">
    <property type="entry name" value="SAM-dependent_MTases_sf"/>
</dbReference>
<keyword evidence="3" id="KW-0808">Transferase</keyword>
<dbReference type="Gene3D" id="3.40.50.150">
    <property type="entry name" value="Vaccinia Virus protein VP39"/>
    <property type="match status" value="1"/>
</dbReference>
<comment type="caution">
    <text evidence="7">The sequence shown here is derived from an EMBL/GenBank/DDBJ whole genome shotgun (WGS) entry which is preliminary data.</text>
</comment>
<dbReference type="EMBL" id="BLSD01000116">
    <property type="protein sequence ID" value="GFP39967.1"/>
    <property type="molecule type" value="Genomic_DNA"/>
</dbReference>
<dbReference type="InterPro" id="IPR011639">
    <property type="entry name" value="MethylTrfase_TaqI-like_dom"/>
</dbReference>
<dbReference type="Pfam" id="PF07669">
    <property type="entry name" value="Eco57I"/>
    <property type="match status" value="1"/>
</dbReference>
<dbReference type="InterPro" id="IPR002052">
    <property type="entry name" value="DNA_methylase_N6_adenine_CS"/>
</dbReference>
<evidence type="ECO:0000256" key="3">
    <source>
        <dbReference type="ARBA" id="ARBA00022679"/>
    </source>
</evidence>
<dbReference type="GO" id="GO:0003676">
    <property type="term" value="F:nucleic acid binding"/>
    <property type="evidence" value="ECO:0007669"/>
    <property type="project" value="InterPro"/>
</dbReference>
<accession>A0A6V8Q5V5</accession>
<dbReference type="SUPFAM" id="SSF53335">
    <property type="entry name" value="S-adenosyl-L-methionine-dependent methyltransferases"/>
    <property type="match status" value="1"/>
</dbReference>
<evidence type="ECO:0000313" key="8">
    <source>
        <dbReference type="Proteomes" id="UP000569018"/>
    </source>
</evidence>
<dbReference type="GO" id="GO:0032259">
    <property type="term" value="P:methylation"/>
    <property type="evidence" value="ECO:0007669"/>
    <property type="project" value="UniProtKB-KW"/>
</dbReference>
<dbReference type="PRINTS" id="PR00507">
    <property type="entry name" value="N12N6MTFRASE"/>
</dbReference>
<keyword evidence="2" id="KW-0489">Methyltransferase</keyword>
<protein>
    <recommendedName>
        <fullName evidence="1">site-specific DNA-methyltransferase (adenine-specific)</fullName>
        <ecNumber evidence="1">2.1.1.72</ecNumber>
    </recommendedName>
</protein>
<dbReference type="GO" id="GO:0006304">
    <property type="term" value="P:DNA modification"/>
    <property type="evidence" value="ECO:0007669"/>
    <property type="project" value="InterPro"/>
</dbReference>
<organism evidence="7 8">
    <name type="scientific">Candidatus Hakubella thermalkaliphila</name>
    <dbReference type="NCBI Taxonomy" id="2754717"/>
    <lineage>
        <taxon>Bacteria</taxon>
        <taxon>Bacillati</taxon>
        <taxon>Actinomycetota</taxon>
        <taxon>Actinomycetota incertae sedis</taxon>
        <taxon>Candidatus Hakubellales</taxon>
        <taxon>Candidatus Hakubellaceae</taxon>
        <taxon>Candidatus Hakubella</taxon>
    </lineage>
</organism>
<dbReference type="AlphaFoldDB" id="A0A6V8Q5V5"/>
<dbReference type="PANTHER" id="PTHR33841">
    <property type="entry name" value="DNA METHYLTRANSFERASE YEEA-RELATED"/>
    <property type="match status" value="1"/>
</dbReference>
<comment type="catalytic activity">
    <reaction evidence="5">
        <text>a 2'-deoxyadenosine in DNA + S-adenosyl-L-methionine = an N(6)-methyl-2'-deoxyadenosine in DNA + S-adenosyl-L-homocysteine + H(+)</text>
        <dbReference type="Rhea" id="RHEA:15197"/>
        <dbReference type="Rhea" id="RHEA-COMP:12418"/>
        <dbReference type="Rhea" id="RHEA-COMP:12419"/>
        <dbReference type="ChEBI" id="CHEBI:15378"/>
        <dbReference type="ChEBI" id="CHEBI:57856"/>
        <dbReference type="ChEBI" id="CHEBI:59789"/>
        <dbReference type="ChEBI" id="CHEBI:90615"/>
        <dbReference type="ChEBI" id="CHEBI:90616"/>
        <dbReference type="EC" id="2.1.1.72"/>
    </reaction>
</comment>
<dbReference type="PROSITE" id="PS00092">
    <property type="entry name" value="N6_MTASE"/>
    <property type="match status" value="1"/>
</dbReference>
<evidence type="ECO:0000256" key="2">
    <source>
        <dbReference type="ARBA" id="ARBA00022603"/>
    </source>
</evidence>
<evidence type="ECO:0000256" key="5">
    <source>
        <dbReference type="ARBA" id="ARBA00047942"/>
    </source>
</evidence>
<feature type="domain" description="Type II methyltransferase M.TaqI-like" evidence="6">
    <location>
        <begin position="453"/>
        <end position="710"/>
    </location>
</feature>
<sequence length="1100" mass="124539">MKELAQKISEIAARARTEEDLKMGVEPLIRERLGVQDGIEVQPEYEKQTGFRGRRDAVYGHLTIEYKKPGELAGEDNINRAAKQLARYLEKASDDATEEALKRVAGVCIDGKLIFFLRYWPAELTHARPLRVKRQLSLFNAEKAEGGFQLLGPYPVTSESLEELFRYLSALRRRPLSPEPLAEEFGPGSQPAQALVGAFYQALTSTDSGLVKALFNQWEYTFGVVYGEETVRAEKDVPELARGYGLPKEAGLRYALFAVHTYFALIMKLIAAEVLSLQQGSFAPSLIGQLPAMGPVELKSQMAELEDGGVFRTYGVQNFLEGDFFRWYLDAWEEDVTEAVRLLATRLSEFEPTTPILRSGEARDLLKKLYQYLVPRKLRHDLGEYYTPDWIAERLLNQLGYDGNPDVRLLDPACGSGTFLTLAIDRAREFMAARFLDRDPLKRKECAKKILRNVVGFDLNPLAVIAARTNYLLAFGDFLRDVRPIEMPVYICDSVLTPVLQKKAQQKRLSLFDKAQDTDFFFLPTSAGEFLMPKAVLDKGVLGQVTAMIESCVEAGYKPEEFISRLRREVTLEPDGAYSLLEQLYAKILDLESKGRNGIWARLLKNSFAPVLQEAFDLVAGNPPWVNWESLAKDWRELSKDLWVNYGLFSLRGHEARLGGGKKDLAMLFTYACADYYLKPKGRLGFVITQTLFKTKGAGDGFRRFHLGEEGNPLRVMHVDDMAELQPFEGATNQTAILILQKGEATRYPVPYTLWRKKVSGRIPIESSLQEATDQTRRSHFQAVPVDNKPTSPWLTARPRAIHALQKIIGLSDYRAAIGACTWMNAVYWIQILERRSDNLIVIENLTDVGKLSVPKVRAAIEPDLLYPFVRGKDIGRWKARASTYFLMTQNPNERIGWAENEMKARWPHTYSYLLQFEEVLRRRSGYKKYFDPNRDPFWTIYNVNQNSLAPYKVMWRQMIGTIKAAVTGPIDDNYLGVKTPVTQHVVSFVSFCDLEEAHYFCALMNTSMVNLISLTCFTGKSFGTPGFMNYVSIPKADFSISEHCDLARLSKHAHTAMADSKTKESLLHLESAIDQVAADLWGISDKELAAIQQSLKELQ</sequence>
<dbReference type="InterPro" id="IPR050953">
    <property type="entry name" value="N4_N6_ade-DNA_methylase"/>
</dbReference>
<evidence type="ECO:0000256" key="1">
    <source>
        <dbReference type="ARBA" id="ARBA00011900"/>
    </source>
</evidence>
<evidence type="ECO:0000256" key="4">
    <source>
        <dbReference type="ARBA" id="ARBA00022691"/>
    </source>
</evidence>
<evidence type="ECO:0000313" key="7">
    <source>
        <dbReference type="EMBL" id="GFP39967.1"/>
    </source>
</evidence>
<name>A0A6V8Q5V5_9ACTN</name>
<dbReference type="GO" id="GO:0009007">
    <property type="term" value="F:site-specific DNA-methyltransferase (adenine-specific) activity"/>
    <property type="evidence" value="ECO:0007669"/>
    <property type="project" value="UniProtKB-EC"/>
</dbReference>
<reference evidence="7 8" key="1">
    <citation type="journal article" date="2020" name="Front. Microbiol.">
        <title>Single-cell genomics of novel Actinobacteria with the Wood-Ljungdahl pathway discovered in a serpentinizing system.</title>
        <authorList>
            <person name="Merino N."/>
            <person name="Kawai M."/>
            <person name="Boyd E.S."/>
            <person name="Colman D.R."/>
            <person name="McGlynn S.E."/>
            <person name="Nealson K.H."/>
            <person name="Kurokawa K."/>
            <person name="Hongoh Y."/>
        </authorList>
    </citation>
    <scope>NUCLEOTIDE SEQUENCE [LARGE SCALE GENOMIC DNA]</scope>
    <source>
        <strain evidence="7 8">S47</strain>
    </source>
</reference>
<evidence type="ECO:0000259" key="6">
    <source>
        <dbReference type="Pfam" id="PF07669"/>
    </source>
</evidence>
<dbReference type="PANTHER" id="PTHR33841:SF4">
    <property type="entry name" value="RESTRICTION MODIFICATION SYSTEM DNA SPECIFICITY DOMAIN"/>
    <property type="match status" value="1"/>
</dbReference>
<gene>
    <name evidence="7" type="ORF">HKBW3S47_01664</name>
</gene>